<dbReference type="InParanoid" id="D2V088"/>
<keyword evidence="2" id="KW-1185">Reference proteome</keyword>
<dbReference type="KEGG" id="ngr:NAEGRDRAFT_62207"/>
<proteinExistence type="predicted"/>
<dbReference type="EMBL" id="GG738847">
    <property type="protein sequence ID" value="EFC49484.1"/>
    <property type="molecule type" value="Genomic_DNA"/>
</dbReference>
<sequence>MSLFCGTNFSAEFGNTFIQSARVDKTKAKIENYYDFGVIADRDLFSFLQKHIRMNKKEQRNLEQFIYENDFKYFRRRLFTLALEELEKIKDERSNNDKKLVIAFKKSIETCLQYVCNVMVKKYFGNYTTVTPTEPEPFNTLQEGIKEALVNYIAHYKFPFLGSTFKIENNAVADALLYSAFSGPENYEDKCYSFSAKDFLGVECAFVLDMIINTKLYNKECQICNKEKEICY</sequence>
<name>D2V088_NAEGR</name>
<evidence type="ECO:0000313" key="2">
    <source>
        <dbReference type="Proteomes" id="UP000006671"/>
    </source>
</evidence>
<evidence type="ECO:0000313" key="1">
    <source>
        <dbReference type="EMBL" id="EFC49484.1"/>
    </source>
</evidence>
<dbReference type="GeneID" id="8855290"/>
<dbReference type="VEuPathDB" id="AmoebaDB:NAEGRDRAFT_62207"/>
<dbReference type="RefSeq" id="XP_002682228.1">
    <property type="nucleotide sequence ID" value="XM_002682182.1"/>
</dbReference>
<gene>
    <name evidence="1" type="ORF">NAEGRDRAFT_62207</name>
</gene>
<dbReference type="OrthoDB" id="10355467at2759"/>
<dbReference type="AlphaFoldDB" id="D2V088"/>
<dbReference type="Proteomes" id="UP000006671">
    <property type="component" value="Unassembled WGS sequence"/>
</dbReference>
<accession>D2V088</accession>
<reference evidence="1 2" key="1">
    <citation type="journal article" date="2010" name="Cell">
        <title>The genome of Naegleria gruberi illuminates early eukaryotic versatility.</title>
        <authorList>
            <person name="Fritz-Laylin L.K."/>
            <person name="Prochnik S.E."/>
            <person name="Ginger M.L."/>
            <person name="Dacks J.B."/>
            <person name="Carpenter M.L."/>
            <person name="Field M.C."/>
            <person name="Kuo A."/>
            <person name="Paredez A."/>
            <person name="Chapman J."/>
            <person name="Pham J."/>
            <person name="Shu S."/>
            <person name="Neupane R."/>
            <person name="Cipriano M."/>
            <person name="Mancuso J."/>
            <person name="Tu H."/>
            <person name="Salamov A."/>
            <person name="Lindquist E."/>
            <person name="Shapiro H."/>
            <person name="Lucas S."/>
            <person name="Grigoriev I.V."/>
            <person name="Cande W.Z."/>
            <person name="Fulton C."/>
            <person name="Rokhsar D.S."/>
            <person name="Dawson S.C."/>
        </authorList>
    </citation>
    <scope>NUCLEOTIDE SEQUENCE [LARGE SCALE GENOMIC DNA]</scope>
    <source>
        <strain evidence="1 2">NEG-M</strain>
    </source>
</reference>
<protein>
    <submittedName>
        <fullName evidence="1">Predicted protein</fullName>
    </submittedName>
</protein>
<organism evidence="2">
    <name type="scientific">Naegleria gruberi</name>
    <name type="common">Amoeba</name>
    <dbReference type="NCBI Taxonomy" id="5762"/>
    <lineage>
        <taxon>Eukaryota</taxon>
        <taxon>Discoba</taxon>
        <taxon>Heterolobosea</taxon>
        <taxon>Tetramitia</taxon>
        <taxon>Eutetramitia</taxon>
        <taxon>Vahlkampfiidae</taxon>
        <taxon>Naegleria</taxon>
    </lineage>
</organism>